<reference evidence="1" key="2">
    <citation type="submission" date="2025-03" db="EMBL/GenBank/DDBJ databases">
        <authorList>
            <consortium name="ELIXIR-Norway"/>
            <consortium name="Elixir Norway"/>
        </authorList>
    </citation>
    <scope>NUCLEOTIDE SEQUENCE</scope>
</reference>
<sequence length="100" mass="10733">METRVALMEETRDERTRPGEGKAISIITPRSSLHPSPDCMEVQHPDPASGKDLQSANQPPARGATGPHTPAYHSLSSAVSDRQSALPQPTLLPPVLLFTV</sequence>
<proteinExistence type="predicted"/>
<dbReference type="EMBL" id="OX596086">
    <property type="protein sequence ID" value="CAM9893112.1"/>
    <property type="molecule type" value="Genomic_DNA"/>
</dbReference>
<name>A0AC59YPZ2_RANTA</name>
<gene>
    <name evidence="1" type="ORF">MRATA1EN22A_LOCUS8966</name>
</gene>
<protein>
    <submittedName>
        <fullName evidence="1">Uncharacterized protein</fullName>
    </submittedName>
</protein>
<accession>A0AC59YPZ2</accession>
<organism evidence="1 2">
    <name type="scientific">Rangifer tarandus platyrhynchus</name>
    <name type="common">Svalbard reindeer</name>
    <dbReference type="NCBI Taxonomy" id="3082113"/>
    <lineage>
        <taxon>Eukaryota</taxon>
        <taxon>Metazoa</taxon>
        <taxon>Chordata</taxon>
        <taxon>Craniata</taxon>
        <taxon>Vertebrata</taxon>
        <taxon>Euteleostomi</taxon>
        <taxon>Mammalia</taxon>
        <taxon>Eutheria</taxon>
        <taxon>Laurasiatheria</taxon>
        <taxon>Artiodactyla</taxon>
        <taxon>Ruminantia</taxon>
        <taxon>Pecora</taxon>
        <taxon>Cervidae</taxon>
        <taxon>Odocoileinae</taxon>
        <taxon>Rangifer</taxon>
    </lineage>
</organism>
<feature type="non-terminal residue" evidence="1">
    <location>
        <position position="1"/>
    </location>
</feature>
<reference evidence="1" key="1">
    <citation type="submission" date="2023-05" db="EMBL/GenBank/DDBJ databases">
        <authorList>
            <consortium name="ELIXIR-Norway"/>
        </authorList>
    </citation>
    <scope>NUCLEOTIDE SEQUENCE</scope>
</reference>
<evidence type="ECO:0000313" key="1">
    <source>
        <dbReference type="EMBL" id="CAM9893112.1"/>
    </source>
</evidence>
<evidence type="ECO:0000313" key="2">
    <source>
        <dbReference type="Proteomes" id="UP001162501"/>
    </source>
</evidence>
<dbReference type="Proteomes" id="UP001162501">
    <property type="component" value="Chromosome 2"/>
</dbReference>
<feature type="non-terminal residue" evidence="1">
    <location>
        <position position="100"/>
    </location>
</feature>